<organism evidence="2 3">
    <name type="scientific">Paenarthrobacter aurescens (strain TC1)</name>
    <dbReference type="NCBI Taxonomy" id="290340"/>
    <lineage>
        <taxon>Bacteria</taxon>
        <taxon>Bacillati</taxon>
        <taxon>Actinomycetota</taxon>
        <taxon>Actinomycetes</taxon>
        <taxon>Micrococcales</taxon>
        <taxon>Micrococcaceae</taxon>
        <taxon>Paenarthrobacter</taxon>
    </lineage>
</organism>
<keyword evidence="1" id="KW-0732">Signal</keyword>
<keyword evidence="3" id="KW-1185">Reference proteome</keyword>
<gene>
    <name evidence="2" type="ordered locus">AAur_4111</name>
</gene>
<dbReference type="Proteomes" id="UP000000637">
    <property type="component" value="Chromosome"/>
</dbReference>
<dbReference type="Gene3D" id="3.30.460.40">
    <property type="match status" value="1"/>
</dbReference>
<name>A1RC16_PAEAT</name>
<evidence type="ECO:0000313" key="2">
    <source>
        <dbReference type="EMBL" id="ABM09510.1"/>
    </source>
</evidence>
<evidence type="ECO:0008006" key="4">
    <source>
        <dbReference type="Google" id="ProtNLM"/>
    </source>
</evidence>
<dbReference type="Pfam" id="PF14907">
    <property type="entry name" value="NTP_transf_5"/>
    <property type="match status" value="1"/>
</dbReference>
<dbReference type="AlphaFoldDB" id="A1RC16"/>
<evidence type="ECO:0000313" key="3">
    <source>
        <dbReference type="Proteomes" id="UP000000637"/>
    </source>
</evidence>
<dbReference type="InterPro" id="IPR039498">
    <property type="entry name" value="NTP_transf_5"/>
</dbReference>
<accession>A1RC16</accession>
<dbReference type="HOGENOM" id="CLU_887537_0_0_11"/>
<reference evidence="2 3" key="1">
    <citation type="journal article" date="2006" name="PLoS Genet.">
        <title>Secrets of soil survival revealed by the genome sequence of Arthrobacter aurescens TC1.</title>
        <authorList>
            <person name="Mongodin E.F."/>
            <person name="Shapir N."/>
            <person name="Daugherty S.C."/>
            <person name="DeBoy R.T."/>
            <person name="Emerson J.B."/>
            <person name="Shvartzbeyn A."/>
            <person name="Radune D."/>
            <person name="Vamathevan J."/>
            <person name="Riggs F."/>
            <person name="Grinberg V."/>
            <person name="Khouri H."/>
            <person name="Wackett L.P."/>
            <person name="Nelson K.E."/>
            <person name="Sadowsky M.J."/>
        </authorList>
    </citation>
    <scope>NUCLEOTIDE SEQUENCE [LARGE SCALE GENOMIC DNA]</scope>
    <source>
        <strain evidence="2 3">TC1</strain>
    </source>
</reference>
<feature type="signal peptide" evidence="1">
    <location>
        <begin position="1"/>
        <end position="17"/>
    </location>
</feature>
<sequence length="316" mass="35870">MAPLHFLLAAMSSPVQATSAGEVFRINESIPLSAALISHVAAECNIRVLLIKGPAATLVGARPERPSLDLDVLLQRSDLNTLLDALELRGWEARIREVSEAFPDHSTTLINPGWPSDIDVHWRFPGFYEDESEVFERLWSARQSIELGGRTAWTLSRNDGLLVTLLHALRSPAKGVLHEDVSFCLREITASPREHYDRAFELGALGPLGPVFAMLPETRSLDLGEPPLDWVLRTTAQRSATLRLFHLIEIPWSRKPAALWQALVPSRESISWHDLELRDTNYWQQTSFRFRRLWRSLTEGVQTLKEVREIRARIHK</sequence>
<proteinExistence type="predicted"/>
<dbReference type="KEGG" id="aau:AAur_4111"/>
<dbReference type="EMBL" id="CP000474">
    <property type="protein sequence ID" value="ABM09510.1"/>
    <property type="molecule type" value="Genomic_DNA"/>
</dbReference>
<dbReference type="STRING" id="290340.AAur_4111"/>
<evidence type="ECO:0000256" key="1">
    <source>
        <dbReference type="SAM" id="SignalP"/>
    </source>
</evidence>
<feature type="chain" id="PRO_5038703391" description="Nucleotidyltransferase family protein" evidence="1">
    <location>
        <begin position="18"/>
        <end position="316"/>
    </location>
</feature>
<dbReference type="eggNOG" id="ENOG5032AQR">
    <property type="taxonomic scope" value="Bacteria"/>
</dbReference>
<protein>
    <recommendedName>
        <fullName evidence="4">Nucleotidyltransferase family protein</fullName>
    </recommendedName>
</protein>